<dbReference type="Gene3D" id="3.90.400.10">
    <property type="entry name" value="Oligo-1,6-glucosidase, Domain 2"/>
    <property type="match status" value="1"/>
</dbReference>
<reference evidence="4" key="1">
    <citation type="submission" date="2023-07" db="EMBL/GenBank/DDBJ databases">
        <title>30 novel species of actinomycetes from the DSMZ collection.</title>
        <authorList>
            <person name="Nouioui I."/>
        </authorList>
    </citation>
    <scope>NUCLEOTIDE SEQUENCE [LARGE SCALE GENOMIC DNA]</scope>
    <source>
        <strain evidence="4">DSM 44917</strain>
    </source>
</reference>
<feature type="domain" description="Glycosyl hydrolase family 13 catalytic" evidence="2">
    <location>
        <begin position="22"/>
        <end position="427"/>
    </location>
</feature>
<keyword evidence="4" id="KW-1185">Reference proteome</keyword>
<name>A0ABU2L2M0_9ACTN</name>
<dbReference type="Gene3D" id="3.20.20.80">
    <property type="entry name" value="Glycosidases"/>
    <property type="match status" value="2"/>
</dbReference>
<dbReference type="Proteomes" id="UP001183388">
    <property type="component" value="Unassembled WGS sequence"/>
</dbReference>
<dbReference type="CDD" id="cd11332">
    <property type="entry name" value="AmyAc_OligoGlu_TS"/>
    <property type="match status" value="1"/>
</dbReference>
<dbReference type="RefSeq" id="WP_311628732.1">
    <property type="nucleotide sequence ID" value="NZ_JAVREN010000003.1"/>
</dbReference>
<comment type="similarity">
    <text evidence="1">Belongs to the glycosyl hydrolase 13 family.</text>
</comment>
<dbReference type="InterPro" id="IPR045857">
    <property type="entry name" value="O16G_dom_2"/>
</dbReference>
<dbReference type="PANTHER" id="PTHR10357">
    <property type="entry name" value="ALPHA-AMYLASE FAMILY MEMBER"/>
    <property type="match status" value="1"/>
</dbReference>
<evidence type="ECO:0000259" key="2">
    <source>
        <dbReference type="SMART" id="SM00642"/>
    </source>
</evidence>
<evidence type="ECO:0000313" key="3">
    <source>
        <dbReference type="EMBL" id="MDT0305815.1"/>
    </source>
</evidence>
<protein>
    <submittedName>
        <fullName evidence="3">Glycoside hydrolase family 13 protein</fullName>
    </submittedName>
</protein>
<dbReference type="InterPro" id="IPR017853">
    <property type="entry name" value="GH"/>
</dbReference>
<dbReference type="Pfam" id="PF00128">
    <property type="entry name" value="Alpha-amylase"/>
    <property type="match status" value="1"/>
</dbReference>
<evidence type="ECO:0000256" key="1">
    <source>
        <dbReference type="ARBA" id="ARBA00008061"/>
    </source>
</evidence>
<proteinExistence type="inferred from homology"/>
<keyword evidence="3" id="KW-0378">Hydrolase</keyword>
<dbReference type="EMBL" id="JAVREN010000003">
    <property type="protein sequence ID" value="MDT0305815.1"/>
    <property type="molecule type" value="Genomic_DNA"/>
</dbReference>
<dbReference type="GO" id="GO:0016787">
    <property type="term" value="F:hydrolase activity"/>
    <property type="evidence" value="ECO:0007669"/>
    <property type="project" value="UniProtKB-KW"/>
</dbReference>
<dbReference type="PANTHER" id="PTHR10357:SF179">
    <property type="entry name" value="NEUTRAL AND BASIC AMINO ACID TRANSPORT PROTEIN RBAT"/>
    <property type="match status" value="1"/>
</dbReference>
<gene>
    <name evidence="3" type="ORF">RM780_02400</name>
</gene>
<sequence length="564" mass="63156">MPRTRIRQNTATPWWRSAVIYQVYIRSFADGNGDGIGDIAGLRARLPYLEELGVDAVWINPWYPSPMADGGYDVADYRAIDPGFGTLAEAEEMIAEAHGLGIRVVLDIVPNHTSDQHRWFTEALQAPPGSPERDRYVFRDGRGPDGSLPPNDWRSRFGGRAWTRVTEPDGSPGQWYLHLFAPEQPDLNWASREVRAEFESILRFWFDRGVDGFRIDVAHGLAKDPALPDLGIPEDLVFENERHRDSHPHWDQDEVHEIYRTWRKIAESYGGDRVFVAEAHVAPDRLPLYVRQDELHTAFNFSFLKAAWDPAELRAVIDRSVTSLGEVGAPSTWVLSNHDVPRHVTRYGRTVTVTREHDEGAGPSDRELGLRRARAAALLMLALPGSAYVYQGEELGLWEVEDLPEEALQDPTWERSGHTVRGRDGCRVPLPWSGSDSPFGFGPKGSKPWLPQPAGWEGVSAQTQSGTPGSMLELYRAALRLRQEQPGFRGEGLRWLDAPEGVLAFERSPVLRCVVNLSEKPYALPRNWGVLLTSDRVTGGLVPPDTAVWLWGGGPAARPTRPRS</sequence>
<organism evidence="3 4">
    <name type="scientific">Streptomyces boetiae</name>
    <dbReference type="NCBI Taxonomy" id="3075541"/>
    <lineage>
        <taxon>Bacteria</taxon>
        <taxon>Bacillati</taxon>
        <taxon>Actinomycetota</taxon>
        <taxon>Actinomycetes</taxon>
        <taxon>Kitasatosporales</taxon>
        <taxon>Streptomycetaceae</taxon>
        <taxon>Streptomyces</taxon>
    </lineage>
</organism>
<accession>A0ABU2L2M0</accession>
<dbReference type="InterPro" id="IPR006047">
    <property type="entry name" value="GH13_cat_dom"/>
</dbReference>
<dbReference type="SMART" id="SM00642">
    <property type="entry name" value="Aamy"/>
    <property type="match status" value="1"/>
</dbReference>
<comment type="caution">
    <text evidence="3">The sequence shown here is derived from an EMBL/GenBank/DDBJ whole genome shotgun (WGS) entry which is preliminary data.</text>
</comment>
<evidence type="ECO:0000313" key="4">
    <source>
        <dbReference type="Proteomes" id="UP001183388"/>
    </source>
</evidence>
<dbReference type="SUPFAM" id="SSF51445">
    <property type="entry name" value="(Trans)glycosidases"/>
    <property type="match status" value="1"/>
</dbReference>